<keyword evidence="2" id="KW-0677">Repeat</keyword>
<dbReference type="FunFam" id="2.10.25.10:FF:000143">
    <property type="entry name" value="Protein crumbs 1"/>
    <property type="match status" value="1"/>
</dbReference>
<keyword evidence="4" id="KW-0325">Glycoprotein</keyword>
<evidence type="ECO:0000256" key="4">
    <source>
        <dbReference type="ARBA" id="ARBA00023180"/>
    </source>
</evidence>
<dbReference type="InterPro" id="IPR000884">
    <property type="entry name" value="TSP1_rpt"/>
</dbReference>
<dbReference type="SUPFAM" id="SSF57196">
    <property type="entry name" value="EGF/Laminin"/>
    <property type="match status" value="1"/>
</dbReference>
<dbReference type="InterPro" id="IPR050906">
    <property type="entry name" value="Notch_signaling"/>
</dbReference>
<evidence type="ECO:0000256" key="3">
    <source>
        <dbReference type="ARBA" id="ARBA00023157"/>
    </source>
</evidence>
<gene>
    <name evidence="11" type="ORF">FSP39_022139</name>
</gene>
<evidence type="ECO:0000256" key="5">
    <source>
        <dbReference type="PROSITE-ProRule" id="PRU00076"/>
    </source>
</evidence>
<dbReference type="InterPro" id="IPR001881">
    <property type="entry name" value="EGF-like_Ca-bd_dom"/>
</dbReference>
<dbReference type="PRINTS" id="PR00010">
    <property type="entry name" value="EGFBLOOD"/>
</dbReference>
<accession>A0AA89BL90</accession>
<dbReference type="PANTHER" id="PTHR24044">
    <property type="entry name" value="NOTCH LIGAND FAMILY MEMBER"/>
    <property type="match status" value="1"/>
</dbReference>
<dbReference type="Gene3D" id="2.20.100.10">
    <property type="entry name" value="Thrombospondin type-1 (TSP1) repeat"/>
    <property type="match status" value="1"/>
</dbReference>
<evidence type="ECO:0000259" key="10">
    <source>
        <dbReference type="PROSITE" id="PS50923"/>
    </source>
</evidence>
<evidence type="ECO:0000259" key="8">
    <source>
        <dbReference type="PROSITE" id="PS50026"/>
    </source>
</evidence>
<dbReference type="PROSITE" id="PS01186">
    <property type="entry name" value="EGF_2"/>
    <property type="match status" value="1"/>
</dbReference>
<keyword evidence="3 5" id="KW-1015">Disulfide bond</keyword>
<dbReference type="PROSITE" id="PS00022">
    <property type="entry name" value="EGF_1"/>
    <property type="match status" value="1"/>
</dbReference>
<evidence type="ECO:0000256" key="2">
    <source>
        <dbReference type="ARBA" id="ARBA00022737"/>
    </source>
</evidence>
<keyword evidence="7" id="KW-0732">Signal</keyword>
<dbReference type="InterPro" id="IPR000152">
    <property type="entry name" value="EGF-type_Asp/Asn_hydroxyl_site"/>
</dbReference>
<name>A0AA89BL90_PINIB</name>
<dbReference type="Gene3D" id="2.10.25.10">
    <property type="entry name" value="Laminin"/>
    <property type="match status" value="1"/>
</dbReference>
<feature type="domain" description="HYR" evidence="9">
    <location>
        <begin position="209"/>
        <end position="292"/>
    </location>
</feature>
<feature type="chain" id="PRO_5041677552" evidence="7">
    <location>
        <begin position="21"/>
        <end position="413"/>
    </location>
</feature>
<evidence type="ECO:0000256" key="7">
    <source>
        <dbReference type="SAM" id="SignalP"/>
    </source>
</evidence>
<organism evidence="11 12">
    <name type="scientific">Pinctada imbricata</name>
    <name type="common">Atlantic pearl-oyster</name>
    <name type="synonym">Pinctada martensii</name>
    <dbReference type="NCBI Taxonomy" id="66713"/>
    <lineage>
        <taxon>Eukaryota</taxon>
        <taxon>Metazoa</taxon>
        <taxon>Spiralia</taxon>
        <taxon>Lophotrochozoa</taxon>
        <taxon>Mollusca</taxon>
        <taxon>Bivalvia</taxon>
        <taxon>Autobranchia</taxon>
        <taxon>Pteriomorphia</taxon>
        <taxon>Pterioida</taxon>
        <taxon>Pterioidea</taxon>
        <taxon>Pteriidae</taxon>
        <taxon>Pinctada</taxon>
    </lineage>
</organism>
<dbReference type="Gene3D" id="2.10.70.10">
    <property type="entry name" value="Complement Module, domain 1"/>
    <property type="match status" value="1"/>
</dbReference>
<comment type="caution">
    <text evidence="5">Lacks conserved residue(s) required for the propagation of feature annotation.</text>
</comment>
<dbReference type="SMART" id="SM00181">
    <property type="entry name" value="EGF"/>
    <property type="match status" value="2"/>
</dbReference>
<feature type="signal peptide" evidence="7">
    <location>
        <begin position="1"/>
        <end position="20"/>
    </location>
</feature>
<feature type="domain" description="EGF-like" evidence="8">
    <location>
        <begin position="172"/>
        <end position="208"/>
    </location>
</feature>
<dbReference type="InterPro" id="IPR000436">
    <property type="entry name" value="Sushi_SCR_CCP_dom"/>
</dbReference>
<evidence type="ECO:0000256" key="6">
    <source>
        <dbReference type="PROSITE-ProRule" id="PRU00302"/>
    </source>
</evidence>
<dbReference type="InterPro" id="IPR036383">
    <property type="entry name" value="TSP1_rpt_sf"/>
</dbReference>
<dbReference type="PROSITE" id="PS00010">
    <property type="entry name" value="ASX_HYDROXYL"/>
    <property type="match status" value="1"/>
</dbReference>
<dbReference type="SUPFAM" id="SSF82895">
    <property type="entry name" value="TSP-1 type 1 repeat"/>
    <property type="match status" value="1"/>
</dbReference>
<feature type="domain" description="Sushi" evidence="10">
    <location>
        <begin position="111"/>
        <end position="172"/>
    </location>
</feature>
<dbReference type="EMBL" id="VSWD01000012">
    <property type="protein sequence ID" value="KAK3086698.1"/>
    <property type="molecule type" value="Genomic_DNA"/>
</dbReference>
<evidence type="ECO:0000313" key="11">
    <source>
        <dbReference type="EMBL" id="KAK3086698.1"/>
    </source>
</evidence>
<dbReference type="PANTHER" id="PTHR24044:SF420">
    <property type="entry name" value="DELTA AND NOTCH-LIKE EPIDERMAL GROWTH FACTOR-RELATED RECEPTOR ISOFORM X1"/>
    <property type="match status" value="1"/>
</dbReference>
<dbReference type="InterPro" id="IPR003410">
    <property type="entry name" value="HYR_dom"/>
</dbReference>
<reference evidence="11" key="1">
    <citation type="submission" date="2019-08" db="EMBL/GenBank/DDBJ databases">
        <title>The improved chromosome-level genome for the pearl oyster Pinctada fucata martensii using PacBio sequencing and Hi-C.</title>
        <authorList>
            <person name="Zheng Z."/>
        </authorList>
    </citation>
    <scope>NUCLEOTIDE SEQUENCE</scope>
    <source>
        <strain evidence="11">ZZ-2019</strain>
        <tissue evidence="11">Adductor muscle</tissue>
    </source>
</reference>
<dbReference type="Proteomes" id="UP001186944">
    <property type="component" value="Unassembled WGS sequence"/>
</dbReference>
<dbReference type="Pfam" id="PF02494">
    <property type="entry name" value="HYR"/>
    <property type="match status" value="1"/>
</dbReference>
<dbReference type="InterPro" id="IPR035976">
    <property type="entry name" value="Sushi/SCR/CCP_sf"/>
</dbReference>
<dbReference type="InterPro" id="IPR000742">
    <property type="entry name" value="EGF"/>
</dbReference>
<feature type="disulfide bond" evidence="5">
    <location>
        <begin position="198"/>
        <end position="207"/>
    </location>
</feature>
<dbReference type="PROSITE" id="PS50026">
    <property type="entry name" value="EGF_3"/>
    <property type="match status" value="1"/>
</dbReference>
<dbReference type="GO" id="GO:0005112">
    <property type="term" value="F:Notch binding"/>
    <property type="evidence" value="ECO:0007669"/>
    <property type="project" value="TreeGrafter"/>
</dbReference>
<sequence length="413" mass="46939">MKLCIYFAVHVILMIIESEAGIKSTWHECGCSWEPWRSWSSCTRSCGGGRRQRDREVRVYDKCGHFTDCATNDMGFDFSSCNNVCYNGGTYSIYSCSCRDGWYGSCCQNEIDCGDPGSIQHGQKHGTNYKYAQTVTYTCDKDFNVTHGSTKIKCLSSGYRGYWSDSKPTCTFVNTCQSNPCQNGGTCINGYERYDCQCPSGFSGVNCENDVQPPLVENCSKDKFVYSHLPITKISWPTPNFTDPLGNNVKVTSNYQQNEYDFPWGDFTVQYTALKPSNGLRTECTFNITVRPHQCKALNIPANGYKVCTGWKKDYGLFCLQYCAENYTVERQYDLRQWYVCGTRGQWTTPGFMPNCTDPSMIQNSQFSIPFGEGKVDIQDKFLTSFKSSKFKYFCERFPTECVPENVNVAFNI</sequence>
<proteinExistence type="predicted"/>
<dbReference type="PROSITE" id="PS50923">
    <property type="entry name" value="SUSHI"/>
    <property type="match status" value="1"/>
</dbReference>
<dbReference type="CDD" id="cd00033">
    <property type="entry name" value="CCP"/>
    <property type="match status" value="1"/>
</dbReference>
<comment type="caution">
    <text evidence="11">The sequence shown here is derived from an EMBL/GenBank/DDBJ whole genome shotgun (WGS) entry which is preliminary data.</text>
</comment>
<dbReference type="SMART" id="SM00179">
    <property type="entry name" value="EGF_CA"/>
    <property type="match status" value="1"/>
</dbReference>
<keyword evidence="1 5" id="KW-0245">EGF-like domain</keyword>
<dbReference type="GO" id="GO:0005509">
    <property type="term" value="F:calcium ion binding"/>
    <property type="evidence" value="ECO:0007669"/>
    <property type="project" value="InterPro"/>
</dbReference>
<evidence type="ECO:0000259" key="9">
    <source>
        <dbReference type="PROSITE" id="PS50825"/>
    </source>
</evidence>
<dbReference type="SMART" id="SM00032">
    <property type="entry name" value="CCP"/>
    <property type="match status" value="2"/>
</dbReference>
<dbReference type="Pfam" id="PF00008">
    <property type="entry name" value="EGF"/>
    <property type="match status" value="1"/>
</dbReference>
<dbReference type="PROSITE" id="PS50825">
    <property type="entry name" value="HYR"/>
    <property type="match status" value="1"/>
</dbReference>
<evidence type="ECO:0000313" key="12">
    <source>
        <dbReference type="Proteomes" id="UP001186944"/>
    </source>
</evidence>
<protein>
    <submittedName>
        <fullName evidence="11">Uncharacterized protein</fullName>
    </submittedName>
</protein>
<evidence type="ECO:0000256" key="1">
    <source>
        <dbReference type="ARBA" id="ARBA00022536"/>
    </source>
</evidence>
<dbReference type="AlphaFoldDB" id="A0AA89BL90"/>
<keyword evidence="6" id="KW-0768">Sushi</keyword>
<dbReference type="CDD" id="cd00054">
    <property type="entry name" value="EGF_CA"/>
    <property type="match status" value="1"/>
</dbReference>
<keyword evidence="12" id="KW-1185">Reference proteome</keyword>
<dbReference type="PROSITE" id="PS50092">
    <property type="entry name" value="TSP1"/>
    <property type="match status" value="1"/>
</dbReference>
<dbReference type="SUPFAM" id="SSF57535">
    <property type="entry name" value="Complement control module/SCR domain"/>
    <property type="match status" value="1"/>
</dbReference>